<keyword evidence="2" id="KW-1185">Reference proteome</keyword>
<proteinExistence type="predicted"/>
<dbReference type="PANTHER" id="PTHR36455:SF1">
    <property type="entry name" value="BLR8292 PROTEIN"/>
    <property type="match status" value="1"/>
</dbReference>
<organism evidence="1 2">
    <name type="scientific">Legionella santicrucis</name>
    <dbReference type="NCBI Taxonomy" id="45074"/>
    <lineage>
        <taxon>Bacteria</taxon>
        <taxon>Pseudomonadati</taxon>
        <taxon>Pseudomonadota</taxon>
        <taxon>Gammaproteobacteria</taxon>
        <taxon>Legionellales</taxon>
        <taxon>Legionellaceae</taxon>
        <taxon>Legionella</taxon>
    </lineage>
</organism>
<name>A0A0W0Z323_9GAMM</name>
<dbReference type="PATRIC" id="fig|45074.5.peg.1591"/>
<dbReference type="STRING" id="45074.Lsan_1496"/>
<sequence>MSKPSMNWSSLLKKYEGSGLTQVEFCKRNKLVLSQLQYRWYGRHANKKKAKASGVEETSSASALFEPVMVSPVTDFVEEQAPFLLPAKSYSLRSKSESCRRFVIDVTEAFGENMLIPDNAKIHLYCGITDMRKSINTLAILVKEVLAMEPTSGHLFLFRNRGGDKLKALYYEEHSFTLWYRRLEKGKFVFPRNTQGHLELSREHFNWLLASNKFVHFQGEEPAIYRDFY</sequence>
<dbReference type="Pfam" id="PF05717">
    <property type="entry name" value="TnpB_IS66"/>
    <property type="match status" value="1"/>
</dbReference>
<dbReference type="EMBL" id="LNYU01000031">
    <property type="protein sequence ID" value="KTD63142.1"/>
    <property type="molecule type" value="Genomic_DNA"/>
</dbReference>
<protein>
    <submittedName>
        <fullName evidence="1">Transposase</fullName>
    </submittedName>
</protein>
<accession>A0A0W0Z323</accession>
<dbReference type="PANTHER" id="PTHR36455">
    <property type="match status" value="1"/>
</dbReference>
<evidence type="ECO:0000313" key="2">
    <source>
        <dbReference type="Proteomes" id="UP000054703"/>
    </source>
</evidence>
<dbReference type="Proteomes" id="UP000054703">
    <property type="component" value="Unassembled WGS sequence"/>
</dbReference>
<dbReference type="NCBIfam" id="NF047593">
    <property type="entry name" value="IS66_ISAeme5_TnpA"/>
    <property type="match status" value="1"/>
</dbReference>
<reference evidence="1 2" key="1">
    <citation type="submission" date="2015-11" db="EMBL/GenBank/DDBJ databases">
        <title>Genomic analysis of 38 Legionella species identifies large and diverse effector repertoires.</title>
        <authorList>
            <person name="Burstein D."/>
            <person name="Amaro F."/>
            <person name="Zusman T."/>
            <person name="Lifshitz Z."/>
            <person name="Cohen O."/>
            <person name="Gilbert J.A."/>
            <person name="Pupko T."/>
            <person name="Shuman H.A."/>
            <person name="Segal G."/>
        </authorList>
    </citation>
    <scope>NUCLEOTIDE SEQUENCE [LARGE SCALE GENOMIC DNA]</scope>
    <source>
        <strain evidence="1 2">SC-63-C7</strain>
    </source>
</reference>
<dbReference type="RefSeq" id="WP_058513892.1">
    <property type="nucleotide sequence ID" value="NZ_CAAAIH010000050.1"/>
</dbReference>
<evidence type="ECO:0000313" key="1">
    <source>
        <dbReference type="EMBL" id="KTD63142.1"/>
    </source>
</evidence>
<dbReference type="InterPro" id="IPR008878">
    <property type="entry name" value="Transposase_IS66_Orf2"/>
</dbReference>
<dbReference type="OrthoDB" id="4956084at2"/>
<dbReference type="NCBIfam" id="NF033819">
    <property type="entry name" value="IS66_TnpB"/>
    <property type="match status" value="1"/>
</dbReference>
<dbReference type="AlphaFoldDB" id="A0A0W0Z323"/>
<gene>
    <name evidence="1" type="ORF">Lsan_1496</name>
</gene>
<comment type="caution">
    <text evidence="1">The sequence shown here is derived from an EMBL/GenBank/DDBJ whole genome shotgun (WGS) entry which is preliminary data.</text>
</comment>